<dbReference type="EMBL" id="JBHMQV010000001">
    <property type="protein sequence ID" value="MFC0842571.1"/>
    <property type="molecule type" value="Genomic_DNA"/>
</dbReference>
<evidence type="ECO:0000256" key="1">
    <source>
        <dbReference type="SAM" id="MobiDB-lite"/>
    </source>
</evidence>
<reference evidence="2 3" key="1">
    <citation type="submission" date="2024-09" db="EMBL/GenBank/DDBJ databases">
        <authorList>
            <person name="Sun Q."/>
            <person name="Mori K."/>
        </authorList>
    </citation>
    <scope>NUCLEOTIDE SEQUENCE [LARGE SCALE GENOMIC DNA]</scope>
    <source>
        <strain evidence="2 3">JCM 4557</strain>
    </source>
</reference>
<keyword evidence="3" id="KW-1185">Reference proteome</keyword>
<dbReference type="InterPro" id="IPR044058">
    <property type="entry name" value="Lipoprotein_23"/>
</dbReference>
<dbReference type="Proteomes" id="UP001589887">
    <property type="component" value="Unassembled WGS sequence"/>
</dbReference>
<evidence type="ECO:0000313" key="3">
    <source>
        <dbReference type="Proteomes" id="UP001589887"/>
    </source>
</evidence>
<proteinExistence type="predicted"/>
<keyword evidence="2" id="KW-0449">Lipoprotein</keyword>
<accession>A0ABV6T9Y2</accession>
<dbReference type="Pfam" id="PF18966">
    <property type="entry name" value="Lipoprotein_23"/>
    <property type="match status" value="1"/>
</dbReference>
<dbReference type="PROSITE" id="PS51257">
    <property type="entry name" value="PROKAR_LIPOPROTEIN"/>
    <property type="match status" value="1"/>
</dbReference>
<organism evidence="2 3">
    <name type="scientific">Streptomyces noboritoensis</name>
    <dbReference type="NCBI Taxonomy" id="67337"/>
    <lineage>
        <taxon>Bacteria</taxon>
        <taxon>Bacillati</taxon>
        <taxon>Actinomycetota</taxon>
        <taxon>Actinomycetes</taxon>
        <taxon>Kitasatosporales</taxon>
        <taxon>Streptomycetaceae</taxon>
        <taxon>Streptomyces</taxon>
    </lineage>
</organism>
<name>A0ABV6T9Y2_9ACTN</name>
<sequence>MRISVRGAVAAALAAVVLTGCGGGKESSGKSSAPPTQASSTASEKASGAPVAAGGSTVGAAGSACPLPVAFTTADKWKAKAVKLDGTALDALAKQGPFTMACEIDAKPAGNVGYLRAWTSTVKGGTPRAALEAFITADRNARKAAYTEVKAGSLPAAEVAYETYSKLLDESKQEHALAVVTPSGAVVLHLGGLDTDEHKEMLPAYELAKKSLRVNSQ</sequence>
<feature type="region of interest" description="Disordered" evidence="1">
    <location>
        <begin position="23"/>
        <end position="49"/>
    </location>
</feature>
<comment type="caution">
    <text evidence="2">The sequence shown here is derived from an EMBL/GenBank/DDBJ whole genome shotgun (WGS) entry which is preliminary data.</text>
</comment>
<gene>
    <name evidence="2" type="ORF">ACFH04_02325</name>
</gene>
<evidence type="ECO:0000313" key="2">
    <source>
        <dbReference type="EMBL" id="MFC0842571.1"/>
    </source>
</evidence>
<feature type="compositionally biased region" description="Low complexity" evidence="1">
    <location>
        <begin position="29"/>
        <end position="49"/>
    </location>
</feature>
<dbReference type="RefSeq" id="WP_394316411.1">
    <property type="nucleotide sequence ID" value="NZ_JBHMQV010000001.1"/>
</dbReference>
<protein>
    <submittedName>
        <fullName evidence="2">Lipoprotein</fullName>
    </submittedName>
</protein>